<protein>
    <recommendedName>
        <fullName evidence="1">Butirosin biosynthesis protein H N-terminal domain-containing protein</fullName>
    </recommendedName>
</protein>
<name>B8I680_RUMCH</name>
<dbReference type="HOGENOM" id="CLU_729025_0_0_9"/>
<dbReference type="RefSeq" id="WP_015925934.1">
    <property type="nucleotide sequence ID" value="NC_011898.1"/>
</dbReference>
<dbReference type="Pfam" id="PF14399">
    <property type="entry name" value="BtrH_N"/>
    <property type="match status" value="1"/>
</dbReference>
<reference evidence="2 3" key="1">
    <citation type="submission" date="2009-01" db="EMBL/GenBank/DDBJ databases">
        <title>Complete sequence of Clostridium cellulolyticum H10.</title>
        <authorList>
            <consortium name="US DOE Joint Genome Institute"/>
            <person name="Lucas S."/>
            <person name="Copeland A."/>
            <person name="Lapidus A."/>
            <person name="Glavina del Rio T."/>
            <person name="Dalin E."/>
            <person name="Tice H."/>
            <person name="Bruce D."/>
            <person name="Goodwin L."/>
            <person name="Pitluck S."/>
            <person name="Chertkov O."/>
            <person name="Saunders E."/>
            <person name="Brettin T."/>
            <person name="Detter J.C."/>
            <person name="Han C."/>
            <person name="Larimer F."/>
            <person name="Land M."/>
            <person name="Hauser L."/>
            <person name="Kyrpides N."/>
            <person name="Ivanova N."/>
            <person name="Zhou J."/>
            <person name="Richardson P."/>
        </authorList>
    </citation>
    <scope>NUCLEOTIDE SEQUENCE [LARGE SCALE GENOMIC DNA]</scope>
    <source>
        <strain evidence="3">ATCC 35319 / DSM 5812 / JCM 6584 / H10</strain>
    </source>
</reference>
<organism evidence="2 3">
    <name type="scientific">Ruminiclostridium cellulolyticum (strain ATCC 35319 / DSM 5812 / JCM 6584 / H10)</name>
    <name type="common">Clostridium cellulolyticum</name>
    <dbReference type="NCBI Taxonomy" id="394503"/>
    <lineage>
        <taxon>Bacteria</taxon>
        <taxon>Bacillati</taxon>
        <taxon>Bacillota</taxon>
        <taxon>Clostridia</taxon>
        <taxon>Eubacteriales</taxon>
        <taxon>Oscillospiraceae</taxon>
        <taxon>Ruminiclostridium</taxon>
    </lineage>
</organism>
<evidence type="ECO:0000259" key="1">
    <source>
        <dbReference type="Pfam" id="PF14399"/>
    </source>
</evidence>
<dbReference type="Proteomes" id="UP000001349">
    <property type="component" value="Chromosome"/>
</dbReference>
<feature type="domain" description="Butirosin biosynthesis protein H N-terminal" evidence="1">
    <location>
        <begin position="49"/>
        <end position="172"/>
    </location>
</feature>
<proteinExistence type="predicted"/>
<dbReference type="OrthoDB" id="1737154at2"/>
<evidence type="ECO:0000313" key="2">
    <source>
        <dbReference type="EMBL" id="ACL76845.1"/>
    </source>
</evidence>
<evidence type="ECO:0000313" key="3">
    <source>
        <dbReference type="Proteomes" id="UP000001349"/>
    </source>
</evidence>
<dbReference type="KEGG" id="cce:Ccel_2517"/>
<sequence length="379" mass="44272">MIKQTDNIPRYFEPYVNDCFHNAYSAVLLHMGMNPNIILADYLSFMYDCKNGYVGVNYFYRPNTTVEFTEEELNTSLEFVYLPPTTLYNQATVKNIDMRHKDRVNINMYIEDRPDVAYQRLKELLNSGIPVVAVVDLFYMNYHRAYQKEHGLHCVIFTGYNEEEGYYQIFDKYKLSSSDFDGNLPIDEVNLGRMSDNPLPGVNATQKRPIRNLWMEISSDNEFKVTEDKLLNIVNESCQRMKGQKEILGHKCGLDAIELFSKNLLEKKSERLDDEKVYWYRVYLNGSLKNISRSRKRFSVFMKEISSLLPEQLITSLCVSLEESSKHWDICSSIALKLGIRKSLDMIDDLVNQLDIIRELENSIVERLEGYLQDKGLHK</sequence>
<dbReference type="InterPro" id="IPR026935">
    <property type="entry name" value="BtrH_N"/>
</dbReference>
<keyword evidence="3" id="KW-1185">Reference proteome</keyword>
<dbReference type="eggNOG" id="ENOG5033RNC">
    <property type="taxonomic scope" value="Bacteria"/>
</dbReference>
<dbReference type="AlphaFoldDB" id="B8I680"/>
<gene>
    <name evidence="2" type="ordered locus">Ccel_2517</name>
</gene>
<dbReference type="STRING" id="394503.Ccel_2517"/>
<accession>B8I680</accession>
<dbReference type="EMBL" id="CP001348">
    <property type="protein sequence ID" value="ACL76845.1"/>
    <property type="molecule type" value="Genomic_DNA"/>
</dbReference>